<organism evidence="10 11">
    <name type="scientific">Velamenicoccus archaeovorus</name>
    <dbReference type="NCBI Taxonomy" id="1930593"/>
    <lineage>
        <taxon>Bacteria</taxon>
        <taxon>Pseudomonadati</taxon>
        <taxon>Candidatus Omnitrophota</taxon>
        <taxon>Candidatus Velamenicoccus</taxon>
    </lineage>
</organism>
<evidence type="ECO:0000256" key="4">
    <source>
        <dbReference type="ARBA" id="ARBA00022692"/>
    </source>
</evidence>
<dbReference type="GO" id="GO:0065002">
    <property type="term" value="P:intracellular protein transmembrane transport"/>
    <property type="evidence" value="ECO:0007669"/>
    <property type="project" value="UniProtKB-UniRule"/>
</dbReference>
<evidence type="ECO:0000256" key="5">
    <source>
        <dbReference type="ARBA" id="ARBA00022927"/>
    </source>
</evidence>
<evidence type="ECO:0000313" key="11">
    <source>
        <dbReference type="Proteomes" id="UP000287243"/>
    </source>
</evidence>
<dbReference type="GO" id="GO:0043952">
    <property type="term" value="P:protein transport by the Sec complex"/>
    <property type="evidence" value="ECO:0007669"/>
    <property type="project" value="UniProtKB-UniRule"/>
</dbReference>
<keyword evidence="5 9" id="KW-0653">Protein transport</keyword>
<keyword evidence="6 9" id="KW-1133">Transmembrane helix</keyword>
<evidence type="ECO:0000256" key="9">
    <source>
        <dbReference type="HAMAP-Rule" id="MF_00422"/>
    </source>
</evidence>
<dbReference type="GO" id="GO:0006605">
    <property type="term" value="P:protein targeting"/>
    <property type="evidence" value="ECO:0007669"/>
    <property type="project" value="UniProtKB-UniRule"/>
</dbReference>
<evidence type="ECO:0000313" key="10">
    <source>
        <dbReference type="EMBL" id="QAT16777.1"/>
    </source>
</evidence>
<dbReference type="AlphaFoldDB" id="A0A410P3K0"/>
<keyword evidence="4 9" id="KW-0812">Transmembrane</keyword>
<reference evidence="10 11" key="1">
    <citation type="submission" date="2017-01" db="EMBL/GenBank/DDBJ databases">
        <title>First insights into the biology of 'candidatus Vampirococcus archaeovorus'.</title>
        <authorList>
            <person name="Kizina J."/>
            <person name="Jordan S."/>
            <person name="Stueber K."/>
            <person name="Reinhardt R."/>
            <person name="Harder J."/>
        </authorList>
    </citation>
    <scope>NUCLEOTIDE SEQUENCE [LARGE SCALE GENOMIC DNA]</scope>
    <source>
        <strain evidence="10 11">LiM</strain>
    </source>
</reference>
<evidence type="ECO:0000256" key="2">
    <source>
        <dbReference type="ARBA" id="ARBA00022448"/>
    </source>
</evidence>
<dbReference type="OrthoDB" id="9799073at2"/>
<dbReference type="PANTHER" id="PTHR33910">
    <property type="entry name" value="PROTEIN TRANSLOCASE SUBUNIT SECE"/>
    <property type="match status" value="1"/>
</dbReference>
<comment type="function">
    <text evidence="9">Essential subunit of the Sec protein translocation channel SecYEG. Clamps together the 2 halves of SecY. May contact the channel plug during translocation.</text>
</comment>
<dbReference type="KEGG" id="vai:BU251_03025"/>
<keyword evidence="2 9" id="KW-0813">Transport</keyword>
<keyword evidence="8 9" id="KW-0472">Membrane</keyword>
<dbReference type="InterPro" id="IPR038379">
    <property type="entry name" value="SecE_sf"/>
</dbReference>
<dbReference type="RefSeq" id="WP_128699415.1">
    <property type="nucleotide sequence ID" value="NZ_CP019384.1"/>
</dbReference>
<dbReference type="GO" id="GO:0005886">
    <property type="term" value="C:plasma membrane"/>
    <property type="evidence" value="ECO:0007669"/>
    <property type="project" value="UniProtKB-SubCell"/>
</dbReference>
<dbReference type="GO" id="GO:0008320">
    <property type="term" value="F:protein transmembrane transporter activity"/>
    <property type="evidence" value="ECO:0007669"/>
    <property type="project" value="UniProtKB-UniRule"/>
</dbReference>
<evidence type="ECO:0000256" key="7">
    <source>
        <dbReference type="ARBA" id="ARBA00023010"/>
    </source>
</evidence>
<dbReference type="NCBIfam" id="TIGR00964">
    <property type="entry name" value="secE_bact"/>
    <property type="match status" value="1"/>
</dbReference>
<keyword evidence="7 9" id="KW-0811">Translocation</keyword>
<feature type="transmembrane region" description="Helical" evidence="9">
    <location>
        <begin position="36"/>
        <end position="58"/>
    </location>
</feature>
<proteinExistence type="inferred from homology"/>
<dbReference type="Pfam" id="PF00584">
    <property type="entry name" value="SecE"/>
    <property type="match status" value="1"/>
</dbReference>
<dbReference type="InterPro" id="IPR001901">
    <property type="entry name" value="Translocase_SecE/Sec61-g"/>
</dbReference>
<comment type="similarity">
    <text evidence="9">Belongs to the SecE/SEC61-gamma family.</text>
</comment>
<dbReference type="GO" id="GO:0009306">
    <property type="term" value="P:protein secretion"/>
    <property type="evidence" value="ECO:0007669"/>
    <property type="project" value="UniProtKB-UniRule"/>
</dbReference>
<keyword evidence="3 9" id="KW-1003">Cell membrane</keyword>
<dbReference type="Gene3D" id="1.20.5.1030">
    <property type="entry name" value="Preprotein translocase secy subunit"/>
    <property type="match status" value="1"/>
</dbReference>
<evidence type="ECO:0000256" key="6">
    <source>
        <dbReference type="ARBA" id="ARBA00022989"/>
    </source>
</evidence>
<evidence type="ECO:0000256" key="1">
    <source>
        <dbReference type="ARBA" id="ARBA00004370"/>
    </source>
</evidence>
<gene>
    <name evidence="9" type="primary">secE</name>
    <name evidence="10" type="ORF">BU251_03025</name>
</gene>
<protein>
    <recommendedName>
        <fullName evidence="9">Protein translocase subunit SecE</fullName>
    </recommendedName>
</protein>
<dbReference type="PANTHER" id="PTHR33910:SF1">
    <property type="entry name" value="PROTEIN TRANSLOCASE SUBUNIT SECE"/>
    <property type="match status" value="1"/>
</dbReference>
<comment type="subcellular location">
    <subcellularLocation>
        <location evidence="9">Cell membrane</location>
        <topology evidence="9">Single-pass membrane protein</topology>
    </subcellularLocation>
    <subcellularLocation>
        <location evidence="1">Membrane</location>
    </subcellularLocation>
</comment>
<accession>A0A410P3K0</accession>
<comment type="subunit">
    <text evidence="9">Component of the Sec protein translocase complex. Heterotrimer consisting of SecY, SecE and SecG subunits. The heterotrimers can form oligomers, although 1 heterotrimer is thought to be able to translocate proteins. Interacts with the ribosome. Interacts with SecDF, and other proteins may be involved. Interacts with SecA.</text>
</comment>
<name>A0A410P3K0_VELA1</name>
<dbReference type="EMBL" id="CP019384">
    <property type="protein sequence ID" value="QAT16777.1"/>
    <property type="molecule type" value="Genomic_DNA"/>
</dbReference>
<evidence type="ECO:0000256" key="3">
    <source>
        <dbReference type="ARBA" id="ARBA00022475"/>
    </source>
</evidence>
<evidence type="ECO:0000256" key="8">
    <source>
        <dbReference type="ARBA" id="ARBA00023136"/>
    </source>
</evidence>
<sequence length="67" mass="7413">MANVFSAFAKIPVFFREVKGEMVKVAWPSRQDLISATWIVIIVTTILTAYIGALDFVLSKAVAIILK</sequence>
<keyword evidence="11" id="KW-1185">Reference proteome</keyword>
<dbReference type="HAMAP" id="MF_00422">
    <property type="entry name" value="SecE"/>
    <property type="match status" value="1"/>
</dbReference>
<dbReference type="Proteomes" id="UP000287243">
    <property type="component" value="Chromosome"/>
</dbReference>
<dbReference type="InterPro" id="IPR005807">
    <property type="entry name" value="SecE_bac"/>
</dbReference>